<keyword evidence="2" id="KW-0175">Coiled coil</keyword>
<feature type="non-terminal residue" evidence="4">
    <location>
        <position position="1"/>
    </location>
</feature>
<sequence length="251" mass="29284">MVDTASEGEEEDEEVIFNDLSSSNCLLRTPFKILNYFPKLSKEFDTLQNENDFLKKENECLKEDKPKNLSKVKAPKVNEKLQEEVIDLRQSLAKFINGSKNLKKILKNKRYPYDKSSIVYDKKKDLKKDKYTTHCFNCGVFGHLYYDCRYHPKRSSKPSKTNKKEPKRIWICLTVGREHQSWYLDNGCSHHITRESSMFQDLRPKSGNYVTYGGNQKGKIVGIDKIDKHHFPSIDNVLFVEGLKYNLLSIS</sequence>
<keyword evidence="1" id="KW-0862">Zinc</keyword>
<dbReference type="PROSITE" id="PS50158">
    <property type="entry name" value="ZF_CCHC"/>
    <property type="match status" value="1"/>
</dbReference>
<evidence type="ECO:0000259" key="3">
    <source>
        <dbReference type="PROSITE" id="PS50158"/>
    </source>
</evidence>
<evidence type="ECO:0000313" key="5">
    <source>
        <dbReference type="Proteomes" id="UP000257109"/>
    </source>
</evidence>
<dbReference type="OrthoDB" id="1932348at2759"/>
<dbReference type="EMBL" id="QJKJ01005844">
    <property type="protein sequence ID" value="RDX88768.1"/>
    <property type="molecule type" value="Genomic_DNA"/>
</dbReference>
<protein>
    <recommendedName>
        <fullName evidence="3">CCHC-type domain-containing protein</fullName>
    </recommendedName>
</protein>
<dbReference type="Proteomes" id="UP000257109">
    <property type="component" value="Unassembled WGS sequence"/>
</dbReference>
<dbReference type="AlphaFoldDB" id="A0A371GDV9"/>
<proteinExistence type="predicted"/>
<dbReference type="Pfam" id="PF22936">
    <property type="entry name" value="Pol_BBD"/>
    <property type="match status" value="1"/>
</dbReference>
<evidence type="ECO:0000313" key="4">
    <source>
        <dbReference type="EMBL" id="RDX88768.1"/>
    </source>
</evidence>
<comment type="caution">
    <text evidence="4">The sequence shown here is derived from an EMBL/GenBank/DDBJ whole genome shotgun (WGS) entry which is preliminary data.</text>
</comment>
<organism evidence="4 5">
    <name type="scientific">Mucuna pruriens</name>
    <name type="common">Velvet bean</name>
    <name type="synonym">Dolichos pruriens</name>
    <dbReference type="NCBI Taxonomy" id="157652"/>
    <lineage>
        <taxon>Eukaryota</taxon>
        <taxon>Viridiplantae</taxon>
        <taxon>Streptophyta</taxon>
        <taxon>Embryophyta</taxon>
        <taxon>Tracheophyta</taxon>
        <taxon>Spermatophyta</taxon>
        <taxon>Magnoliopsida</taxon>
        <taxon>eudicotyledons</taxon>
        <taxon>Gunneridae</taxon>
        <taxon>Pentapetalae</taxon>
        <taxon>rosids</taxon>
        <taxon>fabids</taxon>
        <taxon>Fabales</taxon>
        <taxon>Fabaceae</taxon>
        <taxon>Papilionoideae</taxon>
        <taxon>50 kb inversion clade</taxon>
        <taxon>NPAAA clade</taxon>
        <taxon>indigoferoid/millettioid clade</taxon>
        <taxon>Phaseoleae</taxon>
        <taxon>Mucuna</taxon>
    </lineage>
</organism>
<keyword evidence="5" id="KW-1185">Reference proteome</keyword>
<evidence type="ECO:0000256" key="1">
    <source>
        <dbReference type="PROSITE-ProRule" id="PRU00047"/>
    </source>
</evidence>
<evidence type="ECO:0000256" key="2">
    <source>
        <dbReference type="SAM" id="Coils"/>
    </source>
</evidence>
<dbReference type="InterPro" id="IPR036875">
    <property type="entry name" value="Znf_CCHC_sf"/>
</dbReference>
<dbReference type="GO" id="GO:0008270">
    <property type="term" value="F:zinc ion binding"/>
    <property type="evidence" value="ECO:0007669"/>
    <property type="project" value="UniProtKB-KW"/>
</dbReference>
<dbReference type="GO" id="GO:0003676">
    <property type="term" value="F:nucleic acid binding"/>
    <property type="evidence" value="ECO:0007669"/>
    <property type="project" value="InterPro"/>
</dbReference>
<dbReference type="InterPro" id="IPR054722">
    <property type="entry name" value="PolX-like_BBD"/>
</dbReference>
<keyword evidence="1" id="KW-0479">Metal-binding</keyword>
<gene>
    <name evidence="4" type="ORF">CR513_29592</name>
</gene>
<accession>A0A371GDV9</accession>
<reference evidence="4" key="1">
    <citation type="submission" date="2018-05" db="EMBL/GenBank/DDBJ databases">
        <title>Draft genome of Mucuna pruriens seed.</title>
        <authorList>
            <person name="Nnadi N.E."/>
            <person name="Vos R."/>
            <person name="Hasami M.H."/>
            <person name="Devisetty U.K."/>
            <person name="Aguiy J.C."/>
        </authorList>
    </citation>
    <scope>NUCLEOTIDE SEQUENCE [LARGE SCALE GENOMIC DNA]</scope>
    <source>
        <strain evidence="4">JCA_2017</strain>
    </source>
</reference>
<feature type="domain" description="CCHC-type" evidence="3">
    <location>
        <begin position="135"/>
        <end position="149"/>
    </location>
</feature>
<name>A0A371GDV9_MUCPR</name>
<keyword evidence="1" id="KW-0863">Zinc-finger</keyword>
<dbReference type="SUPFAM" id="SSF57756">
    <property type="entry name" value="Retrovirus zinc finger-like domains"/>
    <property type="match status" value="1"/>
</dbReference>
<feature type="coiled-coil region" evidence="2">
    <location>
        <begin position="37"/>
        <end position="64"/>
    </location>
</feature>
<dbReference type="InterPro" id="IPR001878">
    <property type="entry name" value="Znf_CCHC"/>
</dbReference>